<feature type="binding site" evidence="7">
    <location>
        <position position="171"/>
    </location>
    <ligand>
        <name>L-glutamine</name>
        <dbReference type="ChEBI" id="CHEBI:58359"/>
    </ligand>
</feature>
<feature type="binding site" evidence="7">
    <location>
        <position position="395"/>
    </location>
    <ligand>
        <name>deamido-NAD(+)</name>
        <dbReference type="ChEBI" id="CHEBI:58437"/>
        <note>ligand shared between two neighboring subunits</note>
    </ligand>
</feature>
<feature type="active site" description="For glutaminase activity" evidence="7">
    <location>
        <position position="108"/>
    </location>
</feature>
<evidence type="ECO:0000313" key="11">
    <source>
        <dbReference type="EMBL" id="ATX82412.1"/>
    </source>
</evidence>
<dbReference type="CDD" id="cd00553">
    <property type="entry name" value="NAD_synthase"/>
    <property type="match status" value="1"/>
</dbReference>
<dbReference type="PANTHER" id="PTHR23090">
    <property type="entry name" value="NH 3 /GLUTAMINE-DEPENDENT NAD + SYNTHETASE"/>
    <property type="match status" value="1"/>
</dbReference>
<dbReference type="NCBIfam" id="TIGR00552">
    <property type="entry name" value="nadE"/>
    <property type="match status" value="1"/>
</dbReference>
<evidence type="ECO:0000256" key="7">
    <source>
        <dbReference type="HAMAP-Rule" id="MF_02090"/>
    </source>
</evidence>
<comment type="catalytic activity">
    <reaction evidence="7 8">
        <text>deamido-NAD(+) + L-glutamine + ATP + H2O = L-glutamate + AMP + diphosphate + NAD(+) + H(+)</text>
        <dbReference type="Rhea" id="RHEA:24384"/>
        <dbReference type="ChEBI" id="CHEBI:15377"/>
        <dbReference type="ChEBI" id="CHEBI:15378"/>
        <dbReference type="ChEBI" id="CHEBI:29985"/>
        <dbReference type="ChEBI" id="CHEBI:30616"/>
        <dbReference type="ChEBI" id="CHEBI:33019"/>
        <dbReference type="ChEBI" id="CHEBI:57540"/>
        <dbReference type="ChEBI" id="CHEBI:58359"/>
        <dbReference type="ChEBI" id="CHEBI:58437"/>
        <dbReference type="ChEBI" id="CHEBI:456215"/>
        <dbReference type="EC" id="6.3.5.1"/>
    </reaction>
</comment>
<dbReference type="PROSITE" id="PS50263">
    <property type="entry name" value="CN_HYDROLASE"/>
    <property type="match status" value="1"/>
</dbReference>
<evidence type="ECO:0000256" key="2">
    <source>
        <dbReference type="ARBA" id="ARBA00007145"/>
    </source>
</evidence>
<evidence type="ECO:0000256" key="5">
    <source>
        <dbReference type="ARBA" id="ARBA00022840"/>
    </source>
</evidence>
<name>A0A2K8L5M5_9PROT</name>
<keyword evidence="12" id="KW-1185">Reference proteome</keyword>
<dbReference type="FunFam" id="3.40.50.620:FF:000106">
    <property type="entry name" value="Glutamine-dependent NAD(+) synthetase"/>
    <property type="match status" value="1"/>
</dbReference>
<dbReference type="InterPro" id="IPR003694">
    <property type="entry name" value="NAD_synthase"/>
</dbReference>
<dbReference type="PIRSF" id="PIRSF006630">
    <property type="entry name" value="NADS_GAT"/>
    <property type="match status" value="1"/>
</dbReference>
<dbReference type="CDD" id="cd07570">
    <property type="entry name" value="GAT_Gln-NAD-synth"/>
    <property type="match status" value="1"/>
</dbReference>
<dbReference type="SUPFAM" id="SSF52402">
    <property type="entry name" value="Adenine nucleotide alpha hydrolases-like"/>
    <property type="match status" value="1"/>
</dbReference>
<comment type="pathway">
    <text evidence="1 7 8">Cofactor biosynthesis; NAD(+) biosynthesis; NAD(+) from deamido-NAD(+) (L-Gln route): step 1/1.</text>
</comment>
<dbReference type="RefSeq" id="WP_100265770.1">
    <property type="nucleotide sequence ID" value="NZ_CP018800.1"/>
</dbReference>
<reference evidence="11 12" key="1">
    <citation type="submission" date="2016-12" db="EMBL/GenBank/DDBJ databases">
        <title>Isolation and genomic insights into novel planktonic Zetaproteobacteria from stratified waters of the Chesapeake Bay.</title>
        <authorList>
            <person name="McAllister S.M."/>
            <person name="Kato S."/>
            <person name="Chan C.S."/>
            <person name="Chiu B.K."/>
            <person name="Field E.K."/>
        </authorList>
    </citation>
    <scope>NUCLEOTIDE SEQUENCE [LARGE SCALE GENOMIC DNA]</scope>
    <source>
        <strain evidence="11 12">CP-8</strain>
    </source>
</reference>
<dbReference type="GO" id="GO:0005737">
    <property type="term" value="C:cytoplasm"/>
    <property type="evidence" value="ECO:0007669"/>
    <property type="project" value="InterPro"/>
</dbReference>
<dbReference type="InterPro" id="IPR022310">
    <property type="entry name" value="NAD/GMP_synthase"/>
</dbReference>
<feature type="binding site" evidence="7">
    <location>
        <position position="390"/>
    </location>
    <ligand>
        <name>ATP</name>
        <dbReference type="ChEBI" id="CHEBI:30616"/>
    </ligand>
</feature>
<dbReference type="OrthoDB" id="5287902at2"/>
<dbReference type="EMBL" id="CP018800">
    <property type="protein sequence ID" value="ATX82412.1"/>
    <property type="molecule type" value="Genomic_DNA"/>
</dbReference>
<keyword evidence="5 7" id="KW-0067">ATP-binding</keyword>
<feature type="binding site" evidence="7">
    <location>
        <position position="177"/>
    </location>
    <ligand>
        <name>L-glutamine</name>
        <dbReference type="ChEBI" id="CHEBI:58359"/>
    </ligand>
</feature>
<dbReference type="KEGG" id="mfn:Ga0123462_1553"/>
<keyword evidence="6 7" id="KW-0520">NAD</keyword>
<accession>A0A2K8L5M5</accession>
<comment type="similarity">
    <text evidence="2 7 8">In the C-terminal section; belongs to the NAD synthetase family.</text>
</comment>
<dbReference type="EC" id="6.3.5.1" evidence="7 8"/>
<dbReference type="Proteomes" id="UP000231637">
    <property type="component" value="Chromosome"/>
</dbReference>
<feature type="binding site" evidence="7">
    <location>
        <begin position="280"/>
        <end position="287"/>
    </location>
    <ligand>
        <name>ATP</name>
        <dbReference type="ChEBI" id="CHEBI:30616"/>
    </ligand>
</feature>
<proteinExistence type="inferred from homology"/>
<dbReference type="SUPFAM" id="SSF56317">
    <property type="entry name" value="Carbon-nitrogen hydrolase"/>
    <property type="match status" value="1"/>
</dbReference>
<evidence type="ECO:0000256" key="4">
    <source>
        <dbReference type="ARBA" id="ARBA00022741"/>
    </source>
</evidence>
<dbReference type="GO" id="GO:0004359">
    <property type="term" value="F:glutaminase activity"/>
    <property type="evidence" value="ECO:0007669"/>
    <property type="project" value="InterPro"/>
</dbReference>
<dbReference type="InterPro" id="IPR036526">
    <property type="entry name" value="C-N_Hydrolase_sf"/>
</dbReference>
<sequence>MKLLIAQIAPRVGDLEGNVRLIHEALREAEHQGCDLAVFPELTVTGYPPEDLLKRPAFMIAVDKAVGQVIAGTSAVCAVFGAPRRDGESLRNSVLLAQNGKLLGVYDKQRLPNYGVFDEQRYFSAGNGTNAVVEVNGHRIGVGICEDLWHDDLARRQAEMDCDLWVNLNASPFHTNKQLEREALVRRRAMQFGVPLVYVNPVGGQDEIVFDGGSHVVDGAGDLVLRAPLFESWVGTVDTESEEGRIISPLPEAIEQVHRALVMGVRDYVHRNGCRQVVIGLSGGIDSALTAVIAVQALGAENVLGVLLPSRYSSDHSISDAEALVANLGIEAVTLPIASGVSAAEDILADTFAEWGKSEADVTEENIQARIRGLLLMAISNKTGRMLLTTGNKSEMAVGYATLYGDMAGGFAVLKDVYKTQAFELSRWINRSEEVIPWNTISKPPSAELRPDQKDSDSLPDYEVLDAILKANIEERLGVDEIAARGYNRAEVERVVRMLQLAEYKRRQAPPGVKITERAFGRDRRYPITHHFYEWEK</sequence>
<evidence type="ECO:0000313" key="12">
    <source>
        <dbReference type="Proteomes" id="UP000231637"/>
    </source>
</evidence>
<dbReference type="AlphaFoldDB" id="A0A2K8L5M5"/>
<feature type="binding site" evidence="7">
    <location>
        <position position="114"/>
    </location>
    <ligand>
        <name>L-glutamine</name>
        <dbReference type="ChEBI" id="CHEBI:58359"/>
    </ligand>
</feature>
<organism evidence="11 12">
    <name type="scientific">Mariprofundus ferrinatatus</name>
    <dbReference type="NCBI Taxonomy" id="1921087"/>
    <lineage>
        <taxon>Bacteria</taxon>
        <taxon>Pseudomonadati</taxon>
        <taxon>Pseudomonadota</taxon>
        <taxon>Candidatius Mariprofundia</taxon>
        <taxon>Mariprofundales</taxon>
        <taxon>Mariprofundaceae</taxon>
        <taxon>Mariprofundus</taxon>
    </lineage>
</organism>
<dbReference type="HAMAP" id="MF_02090">
    <property type="entry name" value="NadE_glutamine_dep"/>
    <property type="match status" value="1"/>
</dbReference>
<feature type="binding site" evidence="7">
    <location>
        <position position="505"/>
    </location>
    <ligand>
        <name>deamido-NAD(+)</name>
        <dbReference type="ChEBI" id="CHEBI:58437"/>
        <note>ligand shared between two neighboring subunits</note>
    </ligand>
</feature>
<feature type="binding site" evidence="7">
    <location>
        <position position="366"/>
    </location>
    <ligand>
        <name>deamido-NAD(+)</name>
        <dbReference type="ChEBI" id="CHEBI:58437"/>
        <note>ligand shared between two neighboring subunits</note>
    </ligand>
</feature>
<dbReference type="GO" id="GO:0005524">
    <property type="term" value="F:ATP binding"/>
    <property type="evidence" value="ECO:0007669"/>
    <property type="project" value="UniProtKB-UniRule"/>
</dbReference>
<keyword evidence="3 7" id="KW-0436">Ligase</keyword>
<dbReference type="Gene3D" id="3.40.50.620">
    <property type="entry name" value="HUPs"/>
    <property type="match status" value="1"/>
</dbReference>
<comment type="function">
    <text evidence="7">Catalyzes the ATP-dependent amidation of deamido-NAD to form NAD. Uses L-glutamine as a nitrogen source.</text>
</comment>
<dbReference type="GO" id="GO:0009435">
    <property type="term" value="P:NAD+ biosynthetic process"/>
    <property type="evidence" value="ECO:0007669"/>
    <property type="project" value="UniProtKB-UniRule"/>
</dbReference>
<evidence type="ECO:0000256" key="3">
    <source>
        <dbReference type="ARBA" id="ARBA00022598"/>
    </source>
</evidence>
<dbReference type="InterPro" id="IPR014729">
    <property type="entry name" value="Rossmann-like_a/b/a_fold"/>
</dbReference>
<feature type="active site" description="Proton acceptor; for glutaminase activity" evidence="7">
    <location>
        <position position="41"/>
    </location>
</feature>
<evidence type="ECO:0000259" key="10">
    <source>
        <dbReference type="PROSITE" id="PS50263"/>
    </source>
</evidence>
<keyword evidence="4 7" id="KW-0547">Nucleotide-binding</keyword>
<dbReference type="UniPathway" id="UPA00253">
    <property type="reaction ID" value="UER00334"/>
</dbReference>
<evidence type="ECO:0000256" key="8">
    <source>
        <dbReference type="PIRNR" id="PIRNR006630"/>
    </source>
</evidence>
<dbReference type="Gene3D" id="3.60.110.10">
    <property type="entry name" value="Carbon-nitrogen hydrolase"/>
    <property type="match status" value="1"/>
</dbReference>
<dbReference type="GO" id="GO:0003952">
    <property type="term" value="F:NAD+ synthase (glutamine-hydrolyzing) activity"/>
    <property type="evidence" value="ECO:0007669"/>
    <property type="project" value="UniProtKB-UniRule"/>
</dbReference>
<evidence type="ECO:0000256" key="1">
    <source>
        <dbReference type="ARBA" id="ARBA00005188"/>
    </source>
</evidence>
<dbReference type="InterPro" id="IPR003010">
    <property type="entry name" value="C-N_Hydrolase"/>
</dbReference>
<comment type="similarity">
    <text evidence="9">Belongs to the NAD synthetase family.</text>
</comment>
<evidence type="ECO:0000256" key="9">
    <source>
        <dbReference type="RuleBase" id="RU003811"/>
    </source>
</evidence>
<gene>
    <name evidence="7" type="primary">nadE</name>
    <name evidence="11" type="ORF">Ga0123462_1553</name>
</gene>
<feature type="domain" description="CN hydrolase" evidence="10">
    <location>
        <begin position="1"/>
        <end position="241"/>
    </location>
</feature>
<dbReference type="GO" id="GO:0008795">
    <property type="term" value="F:NAD+ synthase activity"/>
    <property type="evidence" value="ECO:0007669"/>
    <property type="project" value="UniProtKB-UniRule"/>
</dbReference>
<dbReference type="PANTHER" id="PTHR23090:SF9">
    <property type="entry name" value="GLUTAMINE-DEPENDENT NAD(+) SYNTHETASE"/>
    <property type="match status" value="1"/>
</dbReference>
<comment type="caution">
    <text evidence="7">Lacks conserved residue(s) required for the propagation of feature annotation.</text>
</comment>
<feature type="active site" description="Nucleophile; for glutaminase activity" evidence="7">
    <location>
        <position position="145"/>
    </location>
</feature>
<dbReference type="NCBIfam" id="NF010588">
    <property type="entry name" value="PRK13981.1"/>
    <property type="match status" value="1"/>
</dbReference>
<evidence type="ECO:0000256" key="6">
    <source>
        <dbReference type="ARBA" id="ARBA00023027"/>
    </source>
</evidence>
<dbReference type="InterPro" id="IPR014445">
    <property type="entry name" value="Gln-dep_NAD_synthase"/>
</dbReference>
<dbReference type="Pfam" id="PF00795">
    <property type="entry name" value="CN_hydrolase"/>
    <property type="match status" value="1"/>
</dbReference>
<protein>
    <recommendedName>
        <fullName evidence="7 8">Glutamine-dependent NAD(+) synthetase</fullName>
        <ecNumber evidence="7 8">6.3.5.1</ecNumber>
    </recommendedName>
    <alternativeName>
        <fullName evidence="7 8">NAD(+) synthase [glutamine-hydrolyzing]</fullName>
    </alternativeName>
</protein>
<dbReference type="Pfam" id="PF02540">
    <property type="entry name" value="NAD_synthase"/>
    <property type="match status" value="1"/>
</dbReference>